<proteinExistence type="predicted"/>
<sequence length="166" mass="18592">MDRKIFLKTISPLLLLPIIPVNLLSSCTSSNNSKDLSDVIGRKSKEVFAIGNDKESGNSLYNFIEKKNESAKLLDFDVKADSIFYVIQNGVVQRVSLVVSSHILDEFRTHLISSKWGKLLQTIKNDWGTSEEFVSNDGNLMVSLCNNNLSDGNQIIIESKQFKSYS</sequence>
<dbReference type="Proteomes" id="UP001204439">
    <property type="component" value="Unassembled WGS sequence"/>
</dbReference>
<evidence type="ECO:0000313" key="2">
    <source>
        <dbReference type="Proteomes" id="UP001204439"/>
    </source>
</evidence>
<protein>
    <submittedName>
        <fullName evidence="1">Uncharacterized protein</fullName>
    </submittedName>
</protein>
<keyword evidence="2" id="KW-1185">Reference proteome</keyword>
<name>A0ABU4JG84_9FLAO</name>
<accession>A0ABU4JG84</accession>
<organism evidence="1 2">
    <name type="scientific">Epilithonimonas ginsengisoli</name>
    <dbReference type="NCBI Taxonomy" id="1245592"/>
    <lineage>
        <taxon>Bacteria</taxon>
        <taxon>Pseudomonadati</taxon>
        <taxon>Bacteroidota</taxon>
        <taxon>Flavobacteriia</taxon>
        <taxon>Flavobacteriales</taxon>
        <taxon>Weeksellaceae</taxon>
        <taxon>Chryseobacterium group</taxon>
        <taxon>Epilithonimonas</taxon>
    </lineage>
</organism>
<dbReference type="RefSeq" id="WP_063968827.1">
    <property type="nucleotide sequence ID" value="NZ_JAMXLT020000009.1"/>
</dbReference>
<evidence type="ECO:0000313" key="1">
    <source>
        <dbReference type="EMBL" id="MDW8548634.1"/>
    </source>
</evidence>
<gene>
    <name evidence="1" type="ORF">NG800_006910</name>
</gene>
<dbReference type="EMBL" id="JAMXLT020000009">
    <property type="protein sequence ID" value="MDW8548634.1"/>
    <property type="molecule type" value="Genomic_DNA"/>
</dbReference>
<reference evidence="1 2" key="1">
    <citation type="submission" date="2023-11" db="EMBL/GenBank/DDBJ databases">
        <title>First isolation, identification, and characterization of non-pathogenic Epilithonimonas ginsengisoli isolated from diseased farmed rainbow trout (Oncorhynchus mykiss) in Chile.</title>
        <authorList>
            <person name="Miranda C.D."/>
            <person name="Irgang R."/>
            <person name="Concha C."/>
            <person name="Rojas R."/>
            <person name="Avendano R."/>
        </authorList>
    </citation>
    <scope>NUCLEOTIDE SEQUENCE [LARGE SCALE GENOMIC DNA]</scope>
    <source>
        <strain evidence="1 2">FP99</strain>
    </source>
</reference>
<dbReference type="PROSITE" id="PS51257">
    <property type="entry name" value="PROKAR_LIPOPROTEIN"/>
    <property type="match status" value="1"/>
</dbReference>
<comment type="caution">
    <text evidence="1">The sequence shown here is derived from an EMBL/GenBank/DDBJ whole genome shotgun (WGS) entry which is preliminary data.</text>
</comment>